<evidence type="ECO:0000313" key="3">
    <source>
        <dbReference type="EMBL" id="GAA2427191.1"/>
    </source>
</evidence>
<feature type="compositionally biased region" description="Low complexity" evidence="1">
    <location>
        <begin position="10"/>
        <end position="20"/>
    </location>
</feature>
<dbReference type="InterPro" id="IPR058240">
    <property type="entry name" value="rSAM_sf"/>
</dbReference>
<evidence type="ECO:0000256" key="1">
    <source>
        <dbReference type="SAM" id="MobiDB-lite"/>
    </source>
</evidence>
<dbReference type="CDD" id="cd21109">
    <property type="entry name" value="SPASM"/>
    <property type="match status" value="1"/>
</dbReference>
<proteinExistence type="predicted"/>
<organism evidence="3 4">
    <name type="scientific">Actinomadura vinacea</name>
    <dbReference type="NCBI Taxonomy" id="115336"/>
    <lineage>
        <taxon>Bacteria</taxon>
        <taxon>Bacillati</taxon>
        <taxon>Actinomycetota</taxon>
        <taxon>Actinomycetes</taxon>
        <taxon>Streptosporangiales</taxon>
        <taxon>Thermomonosporaceae</taxon>
        <taxon>Actinomadura</taxon>
    </lineage>
</organism>
<dbReference type="EMBL" id="BAAARW010000016">
    <property type="protein sequence ID" value="GAA2427191.1"/>
    <property type="molecule type" value="Genomic_DNA"/>
</dbReference>
<dbReference type="Gene3D" id="3.20.20.70">
    <property type="entry name" value="Aldolase class I"/>
    <property type="match status" value="1"/>
</dbReference>
<feature type="region of interest" description="Disordered" evidence="1">
    <location>
        <begin position="1"/>
        <end position="31"/>
    </location>
</feature>
<dbReference type="InterPro" id="IPR023885">
    <property type="entry name" value="4Fe4S-binding_SPASM_dom"/>
</dbReference>
<evidence type="ECO:0000259" key="2">
    <source>
        <dbReference type="Pfam" id="PF13186"/>
    </source>
</evidence>
<comment type="caution">
    <text evidence="3">The sequence shown here is derived from an EMBL/GenBank/DDBJ whole genome shotgun (WGS) entry which is preliminary data.</text>
</comment>
<keyword evidence="4" id="KW-1185">Reference proteome</keyword>
<accession>A0ABP5WHV1</accession>
<dbReference type="InterPro" id="IPR013785">
    <property type="entry name" value="Aldolase_TIM"/>
</dbReference>
<name>A0ABP5WHV1_9ACTN</name>
<protein>
    <recommendedName>
        <fullName evidence="2">4Fe4S-binding SPASM domain-containing protein</fullName>
    </recommendedName>
</protein>
<sequence>MSWTRPPPAASSASSSSAASRPFTPHARTHANIQRAVSRGIPIRIGIIDTGNAQRVQETRRELEVIGVDRIDVDHVRPFGRGADGQAPDKAGLCGRCGNGKAAIGPSGSVSPCIMSSWMSVGNVHEQALADILAGTAMAEANASIRTVARSQACDPDGECSPGHPGSECNPRT</sequence>
<dbReference type="Pfam" id="PF13186">
    <property type="entry name" value="SPASM"/>
    <property type="match status" value="1"/>
</dbReference>
<evidence type="ECO:0000313" key="4">
    <source>
        <dbReference type="Proteomes" id="UP001501231"/>
    </source>
</evidence>
<dbReference type="RefSeq" id="WP_344591364.1">
    <property type="nucleotide sequence ID" value="NZ_BAAARW010000016.1"/>
</dbReference>
<feature type="domain" description="4Fe4S-binding SPASM" evidence="2">
    <location>
        <begin position="94"/>
        <end position="148"/>
    </location>
</feature>
<gene>
    <name evidence="3" type="ORF">GCM10010191_45090</name>
</gene>
<reference evidence="4" key="1">
    <citation type="journal article" date="2019" name="Int. J. Syst. Evol. Microbiol.">
        <title>The Global Catalogue of Microorganisms (GCM) 10K type strain sequencing project: providing services to taxonomists for standard genome sequencing and annotation.</title>
        <authorList>
            <consortium name="The Broad Institute Genomics Platform"/>
            <consortium name="The Broad Institute Genome Sequencing Center for Infectious Disease"/>
            <person name="Wu L."/>
            <person name="Ma J."/>
        </authorList>
    </citation>
    <scope>NUCLEOTIDE SEQUENCE [LARGE SCALE GENOMIC DNA]</scope>
    <source>
        <strain evidence="4">JCM 3325</strain>
    </source>
</reference>
<dbReference type="Proteomes" id="UP001501231">
    <property type="component" value="Unassembled WGS sequence"/>
</dbReference>
<dbReference type="SUPFAM" id="SSF102114">
    <property type="entry name" value="Radical SAM enzymes"/>
    <property type="match status" value="1"/>
</dbReference>